<protein>
    <submittedName>
        <fullName evidence="2">Uncharacterized protein</fullName>
    </submittedName>
</protein>
<evidence type="ECO:0000256" key="1">
    <source>
        <dbReference type="SAM" id="MobiDB-lite"/>
    </source>
</evidence>
<accession>A0A212RVE9</accession>
<feature type="region of interest" description="Disordered" evidence="1">
    <location>
        <begin position="43"/>
        <end position="73"/>
    </location>
</feature>
<name>A0A212RVE9_9PROT</name>
<gene>
    <name evidence="2" type="ORF">SAMN07250955_11560</name>
</gene>
<evidence type="ECO:0000313" key="3">
    <source>
        <dbReference type="Proteomes" id="UP000197065"/>
    </source>
</evidence>
<dbReference type="EMBL" id="FYEH01000015">
    <property type="protein sequence ID" value="SNB76706.1"/>
    <property type="molecule type" value="Genomic_DNA"/>
</dbReference>
<organism evidence="2 3">
    <name type="scientific">Arboricoccus pini</name>
    <dbReference type="NCBI Taxonomy" id="1963835"/>
    <lineage>
        <taxon>Bacteria</taxon>
        <taxon>Pseudomonadati</taxon>
        <taxon>Pseudomonadota</taxon>
        <taxon>Alphaproteobacteria</taxon>
        <taxon>Geminicoccales</taxon>
        <taxon>Geminicoccaceae</taxon>
        <taxon>Arboricoccus</taxon>
    </lineage>
</organism>
<keyword evidence="3" id="KW-1185">Reference proteome</keyword>
<dbReference type="AlphaFoldDB" id="A0A212RVE9"/>
<dbReference type="Proteomes" id="UP000197065">
    <property type="component" value="Unassembled WGS sequence"/>
</dbReference>
<sequence>MNMDHFTSARMLAQYRELASASTPTVRRQELLRGLHEEGRSLFAYDQAPGAAGTRGAVVPDELDERREGKPSP</sequence>
<reference evidence="2 3" key="1">
    <citation type="submission" date="2017-06" db="EMBL/GenBank/DDBJ databases">
        <authorList>
            <person name="Kim H.J."/>
            <person name="Triplett B.A."/>
        </authorList>
    </citation>
    <scope>NUCLEOTIDE SEQUENCE [LARGE SCALE GENOMIC DNA]</scope>
    <source>
        <strain evidence="2 3">B29T1</strain>
    </source>
</reference>
<evidence type="ECO:0000313" key="2">
    <source>
        <dbReference type="EMBL" id="SNB76706.1"/>
    </source>
</evidence>
<feature type="compositionally biased region" description="Basic and acidic residues" evidence="1">
    <location>
        <begin position="64"/>
        <end position="73"/>
    </location>
</feature>
<proteinExistence type="predicted"/>